<name>A0A174UU05_BACT4</name>
<dbReference type="Proteomes" id="UP000095541">
    <property type="component" value="Unassembled WGS sequence"/>
</dbReference>
<accession>A0A174UU05</accession>
<protein>
    <submittedName>
        <fullName evidence="1">Uncharacterized protein</fullName>
    </submittedName>
</protein>
<dbReference type="AlphaFoldDB" id="A0A174UU05"/>
<gene>
    <name evidence="1" type="ORF">ERS852557_03108</name>
</gene>
<sequence>MTKVNLNNEPNEIITGDDNIVIAKYLDGIEGGRSLDVTGYSLNVIKAGVPAITDGTGTYKPMPLNEDKTSFGTLPDGYSYAGIIRGTIRTAKPFAAIMTRGRVNMAAAPYAYDTILTALKAALPLVEFRKDEEA</sequence>
<organism evidence="1 2">
    <name type="scientific">Bacteroides thetaiotaomicron</name>
    <dbReference type="NCBI Taxonomy" id="818"/>
    <lineage>
        <taxon>Bacteria</taxon>
        <taxon>Pseudomonadati</taxon>
        <taxon>Bacteroidota</taxon>
        <taxon>Bacteroidia</taxon>
        <taxon>Bacteroidales</taxon>
        <taxon>Bacteroidaceae</taxon>
        <taxon>Bacteroides</taxon>
    </lineage>
</organism>
<evidence type="ECO:0000313" key="2">
    <source>
        <dbReference type="Proteomes" id="UP000095541"/>
    </source>
</evidence>
<proteinExistence type="predicted"/>
<dbReference type="RefSeq" id="WP_054959942.1">
    <property type="nucleotide sequence ID" value="NZ_CDQO01000503.1"/>
</dbReference>
<dbReference type="EMBL" id="CZBI01000004">
    <property type="protein sequence ID" value="CUQ23507.1"/>
    <property type="molecule type" value="Genomic_DNA"/>
</dbReference>
<evidence type="ECO:0000313" key="1">
    <source>
        <dbReference type="EMBL" id="CUQ23507.1"/>
    </source>
</evidence>
<reference evidence="1 2" key="1">
    <citation type="submission" date="2015-09" db="EMBL/GenBank/DDBJ databases">
        <authorList>
            <consortium name="Pathogen Informatics"/>
        </authorList>
    </citation>
    <scope>NUCLEOTIDE SEQUENCE [LARGE SCALE GENOMIC DNA]</scope>
    <source>
        <strain evidence="1 2">2789STDY5834945</strain>
    </source>
</reference>